<dbReference type="PROSITE" id="PS50894">
    <property type="entry name" value="HPT"/>
    <property type="match status" value="1"/>
</dbReference>
<reference evidence="4" key="1">
    <citation type="submission" date="2016-10" db="EMBL/GenBank/DDBJ databases">
        <authorList>
            <person name="Varghese N."/>
            <person name="Submissions S."/>
        </authorList>
    </citation>
    <scope>NUCLEOTIDE SEQUENCE [LARGE SCALE GENOMIC DNA]</scope>
    <source>
        <strain evidence="4">CGMCC 1.9230</strain>
    </source>
</reference>
<dbReference type="AlphaFoldDB" id="A0A1H5S982"/>
<keyword evidence="4" id="KW-1185">Reference proteome</keyword>
<dbReference type="Gene3D" id="1.20.120.160">
    <property type="entry name" value="HPT domain"/>
    <property type="match status" value="1"/>
</dbReference>
<dbReference type="GO" id="GO:0000160">
    <property type="term" value="P:phosphorelay signal transduction system"/>
    <property type="evidence" value="ECO:0007669"/>
    <property type="project" value="InterPro"/>
</dbReference>
<evidence type="ECO:0000313" key="4">
    <source>
        <dbReference type="Proteomes" id="UP000236737"/>
    </source>
</evidence>
<proteinExistence type="predicted"/>
<name>A0A1H5S982_9FLAO</name>
<dbReference type="GO" id="GO:0004672">
    <property type="term" value="F:protein kinase activity"/>
    <property type="evidence" value="ECO:0007669"/>
    <property type="project" value="UniProtKB-ARBA"/>
</dbReference>
<dbReference type="InterPro" id="IPR008207">
    <property type="entry name" value="Sig_transdc_His_kin_Hpt_dom"/>
</dbReference>
<evidence type="ECO:0000313" key="3">
    <source>
        <dbReference type="EMBL" id="SEF46401.1"/>
    </source>
</evidence>
<gene>
    <name evidence="3" type="ORF">SAMN04488130_101180</name>
</gene>
<keyword evidence="1" id="KW-0597">Phosphoprotein</keyword>
<dbReference type="InterPro" id="IPR036641">
    <property type="entry name" value="HPT_dom_sf"/>
</dbReference>
<evidence type="ECO:0000259" key="2">
    <source>
        <dbReference type="PROSITE" id="PS50894"/>
    </source>
</evidence>
<feature type="modified residue" description="Phosphohistidine" evidence="1">
    <location>
        <position position="55"/>
    </location>
</feature>
<dbReference type="EMBL" id="FNVP01000001">
    <property type="protein sequence ID" value="SEF46401.1"/>
    <property type="molecule type" value="Genomic_DNA"/>
</dbReference>
<dbReference type="SUPFAM" id="SSF47226">
    <property type="entry name" value="Histidine-containing phosphotransfer domain, HPT domain"/>
    <property type="match status" value="1"/>
</dbReference>
<accession>A0A1H5S982</accession>
<organism evidence="3 4">
    <name type="scientific">Flavobacterium urumqiense</name>
    <dbReference type="NCBI Taxonomy" id="935224"/>
    <lineage>
        <taxon>Bacteria</taxon>
        <taxon>Pseudomonadati</taxon>
        <taxon>Bacteroidota</taxon>
        <taxon>Flavobacteriia</taxon>
        <taxon>Flavobacteriales</taxon>
        <taxon>Flavobacteriaceae</taxon>
        <taxon>Flavobacterium</taxon>
    </lineage>
</organism>
<feature type="domain" description="HPt" evidence="2">
    <location>
        <begin position="16"/>
        <end position="105"/>
    </location>
</feature>
<dbReference type="OrthoDB" id="1441381at2"/>
<sequence length="105" mass="12227">MEHPNLNYIDELSGDNLEFKTKLIGILKNELPKEVKDYSEQMGNANFYQASQLVHKLKHKISILGLEKSYYIAEEYEVNLKNNSTNLDADFKNILKIMQEFVNCL</sequence>
<evidence type="ECO:0000256" key="1">
    <source>
        <dbReference type="PROSITE-ProRule" id="PRU00110"/>
    </source>
</evidence>
<protein>
    <recommendedName>
        <fullName evidence="2">HPt domain-containing protein</fullName>
    </recommendedName>
</protein>
<dbReference type="RefSeq" id="WP_103998349.1">
    <property type="nucleotide sequence ID" value="NZ_FNVP01000001.1"/>
</dbReference>
<dbReference type="Proteomes" id="UP000236737">
    <property type="component" value="Unassembled WGS sequence"/>
</dbReference>